<accession>A0A8S2VW80</accession>
<feature type="non-terminal residue" evidence="1">
    <location>
        <position position="1"/>
    </location>
</feature>
<protein>
    <submittedName>
        <fullName evidence="1">Uncharacterized protein</fullName>
    </submittedName>
</protein>
<organism evidence="1 2">
    <name type="scientific">Rotaria magnacalcarata</name>
    <dbReference type="NCBI Taxonomy" id="392030"/>
    <lineage>
        <taxon>Eukaryota</taxon>
        <taxon>Metazoa</taxon>
        <taxon>Spiralia</taxon>
        <taxon>Gnathifera</taxon>
        <taxon>Rotifera</taxon>
        <taxon>Eurotatoria</taxon>
        <taxon>Bdelloidea</taxon>
        <taxon>Philodinida</taxon>
        <taxon>Philodinidae</taxon>
        <taxon>Rotaria</taxon>
    </lineage>
</organism>
<evidence type="ECO:0000313" key="2">
    <source>
        <dbReference type="Proteomes" id="UP000676336"/>
    </source>
</evidence>
<dbReference type="AlphaFoldDB" id="A0A8S2VW80"/>
<proteinExistence type="predicted"/>
<reference evidence="1" key="1">
    <citation type="submission" date="2021-02" db="EMBL/GenBank/DDBJ databases">
        <authorList>
            <person name="Nowell W R."/>
        </authorList>
    </citation>
    <scope>NUCLEOTIDE SEQUENCE</scope>
</reference>
<gene>
    <name evidence="1" type="ORF">SMN809_LOCUS30520</name>
</gene>
<evidence type="ECO:0000313" key="1">
    <source>
        <dbReference type="EMBL" id="CAF4402750.1"/>
    </source>
</evidence>
<dbReference type="EMBL" id="CAJOBI010057954">
    <property type="protein sequence ID" value="CAF4402750.1"/>
    <property type="molecule type" value="Genomic_DNA"/>
</dbReference>
<name>A0A8S2VW80_9BILA</name>
<dbReference type="Proteomes" id="UP000676336">
    <property type="component" value="Unassembled WGS sequence"/>
</dbReference>
<comment type="caution">
    <text evidence="1">The sequence shown here is derived from an EMBL/GenBank/DDBJ whole genome shotgun (WGS) entry which is preliminary data.</text>
</comment>
<sequence length="41" mass="4364">SLTSIVPSLLTIVHVQGNGQLHCISSTNGTKDIQQVVYKIA</sequence>